<dbReference type="EMBL" id="JBHTKM010000017">
    <property type="protein sequence ID" value="MFD1015045.1"/>
    <property type="molecule type" value="Genomic_DNA"/>
</dbReference>
<organism evidence="1 2">
    <name type="scientific">Winogradskyella rapida</name>
    <dbReference type="NCBI Taxonomy" id="549701"/>
    <lineage>
        <taxon>Bacteria</taxon>
        <taxon>Pseudomonadati</taxon>
        <taxon>Bacteroidota</taxon>
        <taxon>Flavobacteriia</taxon>
        <taxon>Flavobacteriales</taxon>
        <taxon>Flavobacteriaceae</taxon>
        <taxon>Winogradskyella</taxon>
    </lineage>
</organism>
<reference evidence="2" key="1">
    <citation type="journal article" date="2019" name="Int. J. Syst. Evol. Microbiol.">
        <title>The Global Catalogue of Microorganisms (GCM) 10K type strain sequencing project: providing services to taxonomists for standard genome sequencing and annotation.</title>
        <authorList>
            <consortium name="The Broad Institute Genomics Platform"/>
            <consortium name="The Broad Institute Genome Sequencing Center for Infectious Disease"/>
            <person name="Wu L."/>
            <person name="Ma J."/>
        </authorList>
    </citation>
    <scope>NUCLEOTIDE SEQUENCE [LARGE SCALE GENOMIC DNA]</scope>
    <source>
        <strain evidence="2">CCUG 56098</strain>
    </source>
</reference>
<evidence type="ECO:0000313" key="2">
    <source>
        <dbReference type="Proteomes" id="UP001597086"/>
    </source>
</evidence>
<keyword evidence="2" id="KW-1185">Reference proteome</keyword>
<protein>
    <recommendedName>
        <fullName evidence="3">Outer membrane protein beta-barrel domain-containing protein</fullName>
    </recommendedName>
</protein>
<accession>A0ABW3KN60</accession>
<dbReference type="Proteomes" id="UP001597086">
    <property type="component" value="Unassembled WGS sequence"/>
</dbReference>
<name>A0ABW3KN60_9FLAO</name>
<dbReference type="SUPFAM" id="SSF56925">
    <property type="entry name" value="OMPA-like"/>
    <property type="match status" value="1"/>
</dbReference>
<dbReference type="InterPro" id="IPR011250">
    <property type="entry name" value="OMP/PagP_B-barrel"/>
</dbReference>
<evidence type="ECO:0008006" key="3">
    <source>
        <dbReference type="Google" id="ProtNLM"/>
    </source>
</evidence>
<evidence type="ECO:0000313" key="1">
    <source>
        <dbReference type="EMBL" id="MFD1015045.1"/>
    </source>
</evidence>
<dbReference type="RefSeq" id="WP_386114201.1">
    <property type="nucleotide sequence ID" value="NZ_JBHTKM010000017.1"/>
</dbReference>
<comment type="caution">
    <text evidence="1">The sequence shown here is derived from an EMBL/GenBank/DDBJ whole genome shotgun (WGS) entry which is preliminary data.</text>
</comment>
<proteinExistence type="predicted"/>
<gene>
    <name evidence="1" type="ORF">ACFQ13_03840</name>
</gene>
<sequence>MKKSNYILVFAFLLTFYALSAQEEIKVSKFQLIASGGIGYGIVENENEPNYNLNNNSGELLLNYNMARYLGIATGLGLNELSGNGFNSVGNFYQERTLIKIPIVLTLNSKISDTFTLFANFGFYGQTIVKDEYRFLNSTQEDVYGGWNFGTQLGLGFVFKMFDGVSAGLNYSGQSDFSKFETNNNVGINDKQKMKNLNSIGIMLMIDL</sequence>